<evidence type="ECO:0000256" key="21">
    <source>
        <dbReference type="SAM" id="Phobius"/>
    </source>
</evidence>
<feature type="compositionally biased region" description="Polar residues" evidence="20">
    <location>
        <begin position="786"/>
        <end position="800"/>
    </location>
</feature>
<feature type="compositionally biased region" description="Pro residues" evidence="20">
    <location>
        <begin position="871"/>
        <end position="904"/>
    </location>
</feature>
<dbReference type="SUPFAM" id="SSF48317">
    <property type="entry name" value="Acid phosphatase/Vanadium-dependent haloperoxidase"/>
    <property type="match status" value="1"/>
</dbReference>
<dbReference type="PANTHER" id="PTHR13872:SF1">
    <property type="entry name" value="DOLICHYL-DIPHOSPHOOLIGOSACCHARIDE--PROTEIN GLYCOSYLTRANSFERASE SUBUNIT STT3B"/>
    <property type="match status" value="1"/>
</dbReference>
<keyword evidence="12" id="KW-0460">Magnesium</keyword>
<evidence type="ECO:0000259" key="22">
    <source>
        <dbReference type="Pfam" id="PF01569"/>
    </source>
</evidence>
<comment type="cofactor">
    <cofactor evidence="1">
        <name>Mn(2+)</name>
        <dbReference type="ChEBI" id="CHEBI:29035"/>
    </cofactor>
</comment>
<evidence type="ECO:0000256" key="5">
    <source>
        <dbReference type="ARBA" id="ARBA00010810"/>
    </source>
</evidence>
<comment type="subcellular location">
    <subcellularLocation>
        <location evidence="3">Endoplasmic reticulum membrane</location>
        <topology evidence="3">Multi-pass membrane protein</topology>
    </subcellularLocation>
</comment>
<dbReference type="InterPro" id="IPR000326">
    <property type="entry name" value="PAP2/HPO"/>
</dbReference>
<evidence type="ECO:0000313" key="25">
    <source>
        <dbReference type="Proteomes" id="UP001497482"/>
    </source>
</evidence>
<comment type="similarity">
    <text evidence="5">Belongs to the STT3 family.</text>
</comment>
<evidence type="ECO:0000256" key="17">
    <source>
        <dbReference type="ARBA" id="ARBA00048829"/>
    </source>
</evidence>
<feature type="region of interest" description="Disordered" evidence="20">
    <location>
        <begin position="250"/>
        <end position="440"/>
    </location>
</feature>
<keyword evidence="13 21" id="KW-1133">Transmembrane helix</keyword>
<evidence type="ECO:0000256" key="3">
    <source>
        <dbReference type="ARBA" id="ARBA00004477"/>
    </source>
</evidence>
<keyword evidence="9 21" id="KW-0812">Transmembrane</keyword>
<dbReference type="FunFam" id="3.40.50.12610:FF:000001">
    <property type="entry name" value="Dolichyl-diphosphooligosaccharide--protein glycosyltransferase subunit STT3B"/>
    <property type="match status" value="1"/>
</dbReference>
<comment type="catalytic activity">
    <reaction evidence="17">
        <text>a di-trans,poly-cis-dolichyl diphosphooligosaccharide + L-asparaginyl-[protein] = N(4)-(oligosaccharide-(1-&gt;4)-N-acetyl-beta-D-glucosaminyl-(1-&gt;4)-N-acetyl-beta-D-glucosaminyl)-L-asparaginyl-[protein] + a di-trans,poly-cis-dolichyl diphosphate + H(+)</text>
        <dbReference type="Rhea" id="RHEA:22980"/>
        <dbReference type="Rhea" id="RHEA-COMP:12804"/>
        <dbReference type="Rhea" id="RHEA-COMP:12805"/>
        <dbReference type="Rhea" id="RHEA-COMP:19506"/>
        <dbReference type="Rhea" id="RHEA-COMP:19509"/>
        <dbReference type="ChEBI" id="CHEBI:15378"/>
        <dbReference type="ChEBI" id="CHEBI:50347"/>
        <dbReference type="ChEBI" id="CHEBI:57497"/>
        <dbReference type="ChEBI" id="CHEBI:57570"/>
        <dbReference type="ChEBI" id="CHEBI:132529"/>
        <dbReference type="EC" id="2.4.99.18"/>
    </reaction>
</comment>
<name>A0AAV2K7U4_KNICA</name>
<evidence type="ECO:0000256" key="20">
    <source>
        <dbReference type="SAM" id="MobiDB-lite"/>
    </source>
</evidence>
<comment type="subunit">
    <text evidence="18">Component of the oligosaccharyltransferase (OST) complex. There are 2 OST complexes, OST-A and OST-B, which contain STT3A or STT3B as catalytic subunit, respectively. OST-A and OST-B contain common core subunits RPN1, RPN2, OST48, OST4, DAD1 and TMEM258, and OST-B contains either MAGT1 or TUSC3 as specific accessory subunit.</text>
</comment>
<feature type="compositionally biased region" description="Polar residues" evidence="20">
    <location>
        <begin position="294"/>
        <end position="303"/>
    </location>
</feature>
<dbReference type="InterPro" id="IPR036938">
    <property type="entry name" value="PAP2/HPO_sf"/>
</dbReference>
<feature type="compositionally biased region" description="Low complexity" evidence="20">
    <location>
        <begin position="829"/>
        <end position="843"/>
    </location>
</feature>
<dbReference type="GO" id="GO:0043687">
    <property type="term" value="P:post-translational protein modification"/>
    <property type="evidence" value="ECO:0007669"/>
    <property type="project" value="TreeGrafter"/>
</dbReference>
<keyword evidence="16" id="KW-0464">Manganese</keyword>
<feature type="compositionally biased region" description="Polar residues" evidence="20">
    <location>
        <begin position="808"/>
        <end position="820"/>
    </location>
</feature>
<proteinExistence type="inferred from homology"/>
<feature type="compositionally biased region" description="Polar residues" evidence="20">
    <location>
        <begin position="529"/>
        <end position="539"/>
    </location>
</feature>
<feature type="compositionally biased region" description="Polar residues" evidence="20">
    <location>
        <begin position="844"/>
        <end position="865"/>
    </location>
</feature>
<feature type="compositionally biased region" description="Basic and acidic residues" evidence="20">
    <location>
        <begin position="542"/>
        <end position="555"/>
    </location>
</feature>
<organism evidence="24 25">
    <name type="scientific">Knipowitschia caucasica</name>
    <name type="common">Caucasian dwarf goby</name>
    <name type="synonym">Pomatoschistus caucasicus</name>
    <dbReference type="NCBI Taxonomy" id="637954"/>
    <lineage>
        <taxon>Eukaryota</taxon>
        <taxon>Metazoa</taxon>
        <taxon>Chordata</taxon>
        <taxon>Craniata</taxon>
        <taxon>Vertebrata</taxon>
        <taxon>Euteleostomi</taxon>
        <taxon>Actinopterygii</taxon>
        <taxon>Neopterygii</taxon>
        <taxon>Teleostei</taxon>
        <taxon>Neoteleostei</taxon>
        <taxon>Acanthomorphata</taxon>
        <taxon>Gobiaria</taxon>
        <taxon>Gobiiformes</taxon>
        <taxon>Gobioidei</taxon>
        <taxon>Gobiidae</taxon>
        <taxon>Gobiinae</taxon>
        <taxon>Knipowitschia</taxon>
    </lineage>
</organism>
<dbReference type="GO" id="GO:0018279">
    <property type="term" value="P:protein N-linked glycosylation via asparagine"/>
    <property type="evidence" value="ECO:0007669"/>
    <property type="project" value="UniProtKB-ARBA"/>
</dbReference>
<evidence type="ECO:0000256" key="10">
    <source>
        <dbReference type="ARBA" id="ARBA00022723"/>
    </source>
</evidence>
<keyword evidence="11" id="KW-0256">Endoplasmic reticulum</keyword>
<dbReference type="PANTHER" id="PTHR13872">
    <property type="entry name" value="DOLICHYL-DIPHOSPHOOLIGOSACCHARIDE--PROTEIN GLYCOSYLTRANSFERASE SUBUNIT"/>
    <property type="match status" value="1"/>
</dbReference>
<feature type="compositionally biased region" description="Polar residues" evidence="20">
    <location>
        <begin position="266"/>
        <end position="278"/>
    </location>
</feature>
<feature type="domain" description="STT3/PglB/AglB core" evidence="23">
    <location>
        <begin position="36"/>
        <end position="92"/>
    </location>
</feature>
<feature type="compositionally biased region" description="Pro residues" evidence="20">
    <location>
        <begin position="412"/>
        <end position="433"/>
    </location>
</feature>
<sequence length="1033" mass="113105">MTVSLLPPPGSSRNILDDFREAYYWLRQNTDEHARVMSWWDYGYQIAGMANRTTLVDNNTWNNSHIALVGKAMSSNESAAYDIMRSLDVDYVLIIFGGVIGYSGDDINKFLWMVRIAEGEHPKDIRESDYFTPQGEFRVDKAGSPTLLNCLMYKMSYYRFGEMQHATLSAFAAVYISMYFNAVLTDSAKLLKPLLVFSFVMLAVLAGLTRIIQFRNHAVDVYCGWLLGGAIAVYLGVYAVGNFQPSQDGSRARASGPVLREPPLSSVPNLSQSMSNSHQGHHTLGPGPSEPIITRTSSHSLIPSSELPMLTRSASYREPSMTMKRTSAEVELVSPPSPLSTRDIRDMSSFNSSTLPRSHGGSSLEEGRVPRRLASVHASMDSTRSKQLLSQWKNKNDSRKVSLQVMDGIRPVPCPSPQRSQEPPPQPPQPPLGLEPHLSAMSPQDAHIPAQYMKLAASSVPNHNHSGHHGQNPHGQNPHGQNPHGQNPHGQNPHAQNPHGQNPHGQNPHGQNPHGHQGQGMGMGGVRVSVQSRPGSSQLVHIPEEDSRDHIRDQESESEDSLMDGGSVREKWLRVAEKTTLPCRPLSAGGQPRLMQVISLSKQQGLLHSPRSEDGGSSLSCTGSIRYRALTDQDPSPPASTTGVITGGGGLERSGSIVRVEAHPESKSKPVVKPPSTDGSGSWRWKPPDQRPSLRQSAFNLNELGRHGDMNDLGPPDGRRSVIGNEIQAEPGPDGGSSYQNHPHVMHPLHPLHPGNNPNYQHQTNNQTNHFQNNPNNVYHHGNNPSTFQHQSYHHQSGPNNYHHIGDSNPNNYHHGSDPNNYHHGSDPNNYHHGSNSSNYQHSENLSQFQQPNNHFQNSHPNPDHNSFPHPVFPPASSPSFPPSSPNPNSPIPPPAAFAPPFHPHPQSLTTIRVTPVEASSDGGSDSQSVASSSRESTLNRDEGGGGGGERGGGATTPDLHRTHEESSRLERESSVRFQENLRSFQESTGHHALVNRQLQGMFQRAGPTPPPTLPRPVLTHTPPPTLGLAYKE</sequence>
<dbReference type="Proteomes" id="UP001497482">
    <property type="component" value="Chromosome 16"/>
</dbReference>
<evidence type="ECO:0000256" key="7">
    <source>
        <dbReference type="ARBA" id="ARBA00022676"/>
    </source>
</evidence>
<feature type="compositionally biased region" description="Polar residues" evidence="20">
    <location>
        <begin position="380"/>
        <end position="393"/>
    </location>
</feature>
<dbReference type="Pfam" id="PF01569">
    <property type="entry name" value="PAP2"/>
    <property type="match status" value="1"/>
</dbReference>
<feature type="compositionally biased region" description="Low complexity" evidence="20">
    <location>
        <begin position="918"/>
        <end position="937"/>
    </location>
</feature>
<evidence type="ECO:0000256" key="8">
    <source>
        <dbReference type="ARBA" id="ARBA00022679"/>
    </source>
</evidence>
<dbReference type="GO" id="GO:0046872">
    <property type="term" value="F:metal ion binding"/>
    <property type="evidence" value="ECO:0007669"/>
    <property type="project" value="UniProtKB-KW"/>
</dbReference>
<evidence type="ECO:0000259" key="23">
    <source>
        <dbReference type="Pfam" id="PF21436"/>
    </source>
</evidence>
<evidence type="ECO:0000256" key="13">
    <source>
        <dbReference type="ARBA" id="ARBA00022989"/>
    </source>
</evidence>
<feature type="region of interest" description="Disordered" evidence="20">
    <location>
        <begin position="460"/>
        <end position="565"/>
    </location>
</feature>
<keyword evidence="8" id="KW-0808">Transferase</keyword>
<evidence type="ECO:0000256" key="9">
    <source>
        <dbReference type="ARBA" id="ARBA00022692"/>
    </source>
</evidence>
<feature type="transmembrane region" description="Helical" evidence="21">
    <location>
        <begin position="190"/>
        <end position="209"/>
    </location>
</feature>
<feature type="transmembrane region" description="Helical" evidence="21">
    <location>
        <begin position="221"/>
        <end position="241"/>
    </location>
</feature>
<feature type="region of interest" description="Disordered" evidence="20">
    <location>
        <begin position="629"/>
        <end position="1033"/>
    </location>
</feature>
<dbReference type="Gene3D" id="3.40.50.12610">
    <property type="match status" value="1"/>
</dbReference>
<feature type="compositionally biased region" description="Polar residues" evidence="20">
    <location>
        <begin position="473"/>
        <end position="495"/>
    </location>
</feature>
<dbReference type="GO" id="GO:0004579">
    <property type="term" value="F:dolichyl-diphosphooligosaccharide-protein glycotransferase activity"/>
    <property type="evidence" value="ECO:0007669"/>
    <property type="project" value="UniProtKB-EC"/>
</dbReference>
<evidence type="ECO:0000256" key="6">
    <source>
        <dbReference type="ARBA" id="ARBA00012605"/>
    </source>
</evidence>
<accession>A0AAV2K7U4</accession>
<feature type="domain" description="Phosphatidic acid phosphatase type 2/haloperoxidase" evidence="22">
    <location>
        <begin position="165"/>
        <end position="234"/>
    </location>
</feature>
<comment type="pathway">
    <text evidence="4">Protein modification; protein glycosylation.</text>
</comment>
<dbReference type="GO" id="GO:0008250">
    <property type="term" value="C:oligosaccharyltransferase complex"/>
    <property type="evidence" value="ECO:0007669"/>
    <property type="project" value="UniProtKB-ARBA"/>
</dbReference>
<evidence type="ECO:0000256" key="19">
    <source>
        <dbReference type="ARBA" id="ARBA00070525"/>
    </source>
</evidence>
<comment type="cofactor">
    <cofactor evidence="2">
        <name>Mg(2+)</name>
        <dbReference type="ChEBI" id="CHEBI:18420"/>
    </cofactor>
</comment>
<feature type="compositionally biased region" description="Basic and acidic residues" evidence="20">
    <location>
        <begin position="959"/>
        <end position="975"/>
    </location>
</feature>
<evidence type="ECO:0000256" key="15">
    <source>
        <dbReference type="ARBA" id="ARBA00023180"/>
    </source>
</evidence>
<evidence type="ECO:0000313" key="24">
    <source>
        <dbReference type="EMBL" id="CAL1585055.1"/>
    </source>
</evidence>
<feature type="compositionally biased region" description="Low complexity" evidence="20">
    <location>
        <begin position="742"/>
        <end position="785"/>
    </location>
</feature>
<keyword evidence="14 21" id="KW-0472">Membrane</keyword>
<evidence type="ECO:0000256" key="18">
    <source>
        <dbReference type="ARBA" id="ARBA00065008"/>
    </source>
</evidence>
<feature type="compositionally biased region" description="Low complexity" evidence="20">
    <location>
        <begin position="496"/>
        <end position="516"/>
    </location>
</feature>
<keyword evidence="15" id="KW-0325">Glycoprotein</keyword>
<keyword evidence="10" id="KW-0479">Metal-binding</keyword>
<keyword evidence="25" id="KW-1185">Reference proteome</keyword>
<evidence type="ECO:0000256" key="14">
    <source>
        <dbReference type="ARBA" id="ARBA00023136"/>
    </source>
</evidence>
<dbReference type="InterPro" id="IPR048999">
    <property type="entry name" value="STT3-PglB_core"/>
</dbReference>
<evidence type="ECO:0000256" key="12">
    <source>
        <dbReference type="ARBA" id="ARBA00022842"/>
    </source>
</evidence>
<reference evidence="24 25" key="1">
    <citation type="submission" date="2024-04" db="EMBL/GenBank/DDBJ databases">
        <authorList>
            <person name="Waldvogel A.-M."/>
            <person name="Schoenle A."/>
        </authorList>
    </citation>
    <scope>NUCLEOTIDE SEQUENCE [LARGE SCALE GENOMIC DNA]</scope>
</reference>
<dbReference type="AlphaFoldDB" id="A0AAV2K7U4"/>
<dbReference type="Pfam" id="PF21436">
    <property type="entry name" value="STT3-PglB_core"/>
    <property type="match status" value="1"/>
</dbReference>
<evidence type="ECO:0000256" key="11">
    <source>
        <dbReference type="ARBA" id="ARBA00022824"/>
    </source>
</evidence>
<protein>
    <recommendedName>
        <fullName evidence="19">Dolichyl-diphosphooligosaccharide--protein glycosyltransferase subunit STT3B</fullName>
        <ecNumber evidence="6">2.4.99.18</ecNumber>
    </recommendedName>
</protein>
<feature type="transmembrane region" description="Helical" evidence="21">
    <location>
        <begin position="165"/>
        <end position="184"/>
    </location>
</feature>
<evidence type="ECO:0000256" key="16">
    <source>
        <dbReference type="ARBA" id="ARBA00023211"/>
    </source>
</evidence>
<dbReference type="InterPro" id="IPR003674">
    <property type="entry name" value="Oligo_trans_STT3"/>
</dbReference>
<evidence type="ECO:0000256" key="1">
    <source>
        <dbReference type="ARBA" id="ARBA00001936"/>
    </source>
</evidence>
<feature type="compositionally biased region" description="Gly residues" evidence="20">
    <location>
        <begin position="945"/>
        <end position="955"/>
    </location>
</feature>
<dbReference type="EMBL" id="OZ035838">
    <property type="protein sequence ID" value="CAL1585055.1"/>
    <property type="molecule type" value="Genomic_DNA"/>
</dbReference>
<dbReference type="EC" id="2.4.99.18" evidence="6"/>
<evidence type="ECO:0000256" key="2">
    <source>
        <dbReference type="ARBA" id="ARBA00001946"/>
    </source>
</evidence>
<keyword evidence="7" id="KW-0328">Glycosyltransferase</keyword>
<gene>
    <name evidence="24" type="ORF">KC01_LOCUS15305</name>
</gene>
<evidence type="ECO:0000256" key="4">
    <source>
        <dbReference type="ARBA" id="ARBA00004922"/>
    </source>
</evidence>